<dbReference type="Pfam" id="PF14322">
    <property type="entry name" value="SusD-like_3"/>
    <property type="match status" value="1"/>
</dbReference>
<feature type="domain" description="SusD-like N-terminal" evidence="6">
    <location>
        <begin position="10"/>
        <end position="59"/>
    </location>
</feature>
<protein>
    <submittedName>
        <fullName evidence="7">RagB/SusD domain protein</fullName>
    </submittedName>
</protein>
<feature type="non-terminal residue" evidence="7">
    <location>
        <position position="1"/>
    </location>
</feature>
<dbReference type="Pfam" id="PF07980">
    <property type="entry name" value="SusD_RagB"/>
    <property type="match status" value="1"/>
</dbReference>
<evidence type="ECO:0000256" key="4">
    <source>
        <dbReference type="ARBA" id="ARBA00023237"/>
    </source>
</evidence>
<comment type="subcellular location">
    <subcellularLocation>
        <location evidence="1">Cell outer membrane</location>
    </subcellularLocation>
</comment>
<name>K1RGV5_9ZZZZ</name>
<dbReference type="GO" id="GO:0009279">
    <property type="term" value="C:cell outer membrane"/>
    <property type="evidence" value="ECO:0007669"/>
    <property type="project" value="UniProtKB-SubCell"/>
</dbReference>
<keyword evidence="2" id="KW-0732">Signal</keyword>
<dbReference type="Gene3D" id="1.25.40.390">
    <property type="match status" value="1"/>
</dbReference>
<dbReference type="InterPro" id="IPR012944">
    <property type="entry name" value="SusD_RagB_dom"/>
</dbReference>
<accession>K1RGV5</accession>
<evidence type="ECO:0000259" key="6">
    <source>
        <dbReference type="Pfam" id="PF14322"/>
    </source>
</evidence>
<dbReference type="EMBL" id="AJWY01014099">
    <property type="protein sequence ID" value="EKC44738.1"/>
    <property type="molecule type" value="Genomic_DNA"/>
</dbReference>
<dbReference type="AlphaFoldDB" id="K1RGV5"/>
<organism evidence="7">
    <name type="scientific">human gut metagenome</name>
    <dbReference type="NCBI Taxonomy" id="408170"/>
    <lineage>
        <taxon>unclassified sequences</taxon>
        <taxon>metagenomes</taxon>
        <taxon>organismal metagenomes</taxon>
    </lineage>
</organism>
<keyword evidence="3" id="KW-0472">Membrane</keyword>
<evidence type="ECO:0000256" key="2">
    <source>
        <dbReference type="ARBA" id="ARBA00022729"/>
    </source>
</evidence>
<dbReference type="InterPro" id="IPR033985">
    <property type="entry name" value="SusD-like_N"/>
</dbReference>
<gene>
    <name evidence="7" type="ORF">LEA_20514</name>
</gene>
<evidence type="ECO:0000256" key="1">
    <source>
        <dbReference type="ARBA" id="ARBA00004442"/>
    </source>
</evidence>
<evidence type="ECO:0000256" key="3">
    <source>
        <dbReference type="ARBA" id="ARBA00023136"/>
    </source>
</evidence>
<dbReference type="InterPro" id="IPR011990">
    <property type="entry name" value="TPR-like_helical_dom_sf"/>
</dbReference>
<reference evidence="7" key="1">
    <citation type="journal article" date="2013" name="Environ. Microbiol.">
        <title>Microbiota from the distal guts of lean and obese adolescents exhibit partial functional redundancy besides clear differences in community structure.</title>
        <authorList>
            <person name="Ferrer M."/>
            <person name="Ruiz A."/>
            <person name="Lanza F."/>
            <person name="Haange S.B."/>
            <person name="Oberbach A."/>
            <person name="Till H."/>
            <person name="Bargiela R."/>
            <person name="Campoy C."/>
            <person name="Segura M.T."/>
            <person name="Richter M."/>
            <person name="von Bergen M."/>
            <person name="Seifert J."/>
            <person name="Suarez A."/>
        </authorList>
    </citation>
    <scope>NUCLEOTIDE SEQUENCE</scope>
</reference>
<evidence type="ECO:0000259" key="5">
    <source>
        <dbReference type="Pfam" id="PF07980"/>
    </source>
</evidence>
<evidence type="ECO:0000313" key="7">
    <source>
        <dbReference type="EMBL" id="EKC44738.1"/>
    </source>
</evidence>
<proteinExistence type="predicted"/>
<sequence>PIDDYSTLYDYGRSSVNEVYSLIKDDLKTAIANLPNYYSANNMQGRATKIAAYTMQADVFMTLQDFNSAKNSLENILDYANQNKEKLDLENDVLQIYASDNPMGKEIIFAAQYNNGATVVANPLMGRCIPAARPSTQPAYIYPDGTSSTITVSQGTSCLLMTWELYNTFKANSNDQRFQKLIYNGIYTDDISVASNEVDITEEGYTYLPVTLKYFDFGNEGMTTCACGNDNIIYRYADVLLMYAECLNETGNTPSAANYLNMVRTRAGLSNTTATTQKE</sequence>
<dbReference type="SUPFAM" id="SSF48452">
    <property type="entry name" value="TPR-like"/>
    <property type="match status" value="1"/>
</dbReference>
<feature type="domain" description="RagB/SusD" evidence="5">
    <location>
        <begin position="106"/>
        <end position="277"/>
    </location>
</feature>
<keyword evidence="4" id="KW-0998">Cell outer membrane</keyword>
<comment type="caution">
    <text evidence="7">The sequence shown here is derived from an EMBL/GenBank/DDBJ whole genome shotgun (WGS) entry which is preliminary data.</text>
</comment>